<evidence type="ECO:0000313" key="3">
    <source>
        <dbReference type="Proteomes" id="UP001597448"/>
    </source>
</evidence>
<feature type="transmembrane region" description="Helical" evidence="1">
    <location>
        <begin position="227"/>
        <end position="247"/>
    </location>
</feature>
<comment type="caution">
    <text evidence="2">The sequence shown here is derived from an EMBL/GenBank/DDBJ whole genome shotgun (WGS) entry which is preliminary data.</text>
</comment>
<dbReference type="Pfam" id="PF12730">
    <property type="entry name" value="ABC2_membrane_4"/>
    <property type="match status" value="1"/>
</dbReference>
<dbReference type="Proteomes" id="UP001597448">
    <property type="component" value="Unassembled WGS sequence"/>
</dbReference>
<evidence type="ECO:0000256" key="1">
    <source>
        <dbReference type="SAM" id="Phobius"/>
    </source>
</evidence>
<dbReference type="EMBL" id="JBHUKY010000019">
    <property type="protein sequence ID" value="MFD2409917.1"/>
    <property type="molecule type" value="Genomic_DNA"/>
</dbReference>
<gene>
    <name evidence="2" type="ORF">ACFSX3_08560</name>
</gene>
<evidence type="ECO:0000313" key="2">
    <source>
        <dbReference type="EMBL" id="MFD2409917.1"/>
    </source>
</evidence>
<sequence>MYNLIRAELFKLRKDRSFLVLLLIIALLSLAYPLLYYVDNKTGGKPQFTGAEFLIKFVASNGYVIKFSVAALAGFFIASEYTTGVMKSVASSGNDRGRLYTAKLIGFSAGAMVISLIFPLVSLIEVSMISGFGQLPEGVSALFIPRVLGFTLLYTAAYAAIGALFTAVFTESGKTISFLMIFFLAINMILGALAEYIPVLTTVYDYSVFKLLGEIGKTQMDGGDWPALLLAPLLTIVVSGLLGVLIFRKKEIK</sequence>
<dbReference type="RefSeq" id="WP_209987038.1">
    <property type="nucleotide sequence ID" value="NZ_JBHSVQ010000001.1"/>
</dbReference>
<proteinExistence type="predicted"/>
<feature type="transmembrane region" description="Helical" evidence="1">
    <location>
        <begin position="104"/>
        <end position="124"/>
    </location>
</feature>
<keyword evidence="1" id="KW-0472">Membrane</keyword>
<keyword evidence="3" id="KW-1185">Reference proteome</keyword>
<accession>A0ABW5F7L4</accession>
<feature type="transmembrane region" description="Helical" evidence="1">
    <location>
        <begin position="63"/>
        <end position="83"/>
    </location>
</feature>
<protein>
    <submittedName>
        <fullName evidence="2">ABC transporter permease</fullName>
    </submittedName>
</protein>
<feature type="transmembrane region" description="Helical" evidence="1">
    <location>
        <begin position="176"/>
        <end position="197"/>
    </location>
</feature>
<keyword evidence="1" id="KW-1133">Transmembrane helix</keyword>
<keyword evidence="1" id="KW-0812">Transmembrane</keyword>
<dbReference type="PANTHER" id="PTHR37305">
    <property type="entry name" value="INTEGRAL MEMBRANE PROTEIN-RELATED"/>
    <property type="match status" value="1"/>
</dbReference>
<organism evidence="2 3">
    <name type="scientific">Paenibacillus rhizoplanae</name>
    <dbReference type="NCBI Taxonomy" id="1917181"/>
    <lineage>
        <taxon>Bacteria</taxon>
        <taxon>Bacillati</taxon>
        <taxon>Bacillota</taxon>
        <taxon>Bacilli</taxon>
        <taxon>Bacillales</taxon>
        <taxon>Paenibacillaceae</taxon>
        <taxon>Paenibacillus</taxon>
    </lineage>
</organism>
<reference evidence="3" key="1">
    <citation type="journal article" date="2019" name="Int. J. Syst. Evol. Microbiol.">
        <title>The Global Catalogue of Microorganisms (GCM) 10K type strain sequencing project: providing services to taxonomists for standard genome sequencing and annotation.</title>
        <authorList>
            <consortium name="The Broad Institute Genomics Platform"/>
            <consortium name="The Broad Institute Genome Sequencing Center for Infectious Disease"/>
            <person name="Wu L."/>
            <person name="Ma J."/>
        </authorList>
    </citation>
    <scope>NUCLEOTIDE SEQUENCE [LARGE SCALE GENOMIC DNA]</scope>
    <source>
        <strain evidence="3">CCM 8725</strain>
    </source>
</reference>
<name>A0ABW5F7L4_9BACL</name>
<dbReference type="PANTHER" id="PTHR37305:SF1">
    <property type="entry name" value="MEMBRANE PROTEIN"/>
    <property type="match status" value="1"/>
</dbReference>
<feature type="transmembrane region" description="Helical" evidence="1">
    <location>
        <begin position="18"/>
        <end position="38"/>
    </location>
</feature>
<feature type="transmembrane region" description="Helical" evidence="1">
    <location>
        <begin position="144"/>
        <end position="169"/>
    </location>
</feature>